<dbReference type="EnsemblPlants" id="MELO3C028917.2.1">
    <property type="protein sequence ID" value="MELO3C028917.2.1"/>
    <property type="gene ID" value="MELO3C028917.2"/>
</dbReference>
<reference evidence="1" key="1">
    <citation type="submission" date="2023-03" db="UniProtKB">
        <authorList>
            <consortium name="EnsemblPlants"/>
        </authorList>
    </citation>
    <scope>IDENTIFICATION</scope>
</reference>
<name>A0A9I9E596_CUCME</name>
<dbReference type="Gramene" id="MELO3C028917.2.1">
    <property type="protein sequence ID" value="MELO3C028917.2.1"/>
    <property type="gene ID" value="MELO3C028917.2"/>
</dbReference>
<proteinExistence type="predicted"/>
<dbReference type="AlphaFoldDB" id="A0A9I9E596"/>
<accession>A0A9I9E596</accession>
<evidence type="ECO:0000313" key="1">
    <source>
        <dbReference type="EnsemblPlants" id="MELO3C028917.2.1"/>
    </source>
</evidence>
<sequence>MMFLFSSPGNLLNGVLVKALNVIKACLGRRVND</sequence>
<protein>
    <submittedName>
        <fullName evidence="1">Uncharacterized protein</fullName>
    </submittedName>
</protein>
<organism evidence="1">
    <name type="scientific">Cucumis melo</name>
    <name type="common">Muskmelon</name>
    <dbReference type="NCBI Taxonomy" id="3656"/>
    <lineage>
        <taxon>Eukaryota</taxon>
        <taxon>Viridiplantae</taxon>
        <taxon>Streptophyta</taxon>
        <taxon>Embryophyta</taxon>
        <taxon>Tracheophyta</taxon>
        <taxon>Spermatophyta</taxon>
        <taxon>Magnoliopsida</taxon>
        <taxon>eudicotyledons</taxon>
        <taxon>Gunneridae</taxon>
        <taxon>Pentapetalae</taxon>
        <taxon>rosids</taxon>
        <taxon>fabids</taxon>
        <taxon>Cucurbitales</taxon>
        <taxon>Cucurbitaceae</taxon>
        <taxon>Benincaseae</taxon>
        <taxon>Cucumis</taxon>
    </lineage>
</organism>